<dbReference type="SMART" id="SM00812">
    <property type="entry name" value="Alpha_L_fucos"/>
    <property type="match status" value="1"/>
</dbReference>
<dbReference type="GO" id="GO:0005764">
    <property type="term" value="C:lysosome"/>
    <property type="evidence" value="ECO:0007669"/>
    <property type="project" value="TreeGrafter"/>
</dbReference>
<feature type="domain" description="Glycoside hydrolase family 29 N-terminal" evidence="13">
    <location>
        <begin position="26"/>
        <end position="356"/>
    </location>
</feature>
<evidence type="ECO:0000259" key="14">
    <source>
        <dbReference type="Pfam" id="PF16757"/>
    </source>
</evidence>
<comment type="catalytic activity">
    <reaction evidence="1">
        <text>a neolactoside IV(2)-alpha-Fuc-nLc4Cer(d18:1(4E)) + H2O = a neolactoside nLc4Cer(d18:1(4E)) + L-fucose</text>
        <dbReference type="Rhea" id="RHEA:48224"/>
        <dbReference type="ChEBI" id="CHEBI:2181"/>
        <dbReference type="ChEBI" id="CHEBI:15377"/>
        <dbReference type="ChEBI" id="CHEBI:17006"/>
        <dbReference type="ChEBI" id="CHEBI:28691"/>
    </reaction>
    <physiologicalReaction direction="left-to-right" evidence="1">
        <dbReference type="Rhea" id="RHEA:48225"/>
    </physiologicalReaction>
</comment>
<evidence type="ECO:0000256" key="4">
    <source>
        <dbReference type="ARBA" id="ARBA00007951"/>
    </source>
</evidence>
<feature type="domain" description="Alpha-L-fucosidase C-terminal" evidence="14">
    <location>
        <begin position="367"/>
        <end position="457"/>
    </location>
</feature>
<comment type="caution">
    <text evidence="15">The sequence shown here is derived from an EMBL/GenBank/DDBJ whole genome shotgun (WGS) entry which is preliminary data.</text>
</comment>
<dbReference type="PANTHER" id="PTHR10030:SF37">
    <property type="entry name" value="ALPHA-L-FUCOSIDASE-RELATED"/>
    <property type="match status" value="1"/>
</dbReference>
<keyword evidence="8" id="KW-0325">Glycoprotein</keyword>
<comment type="similarity">
    <text evidence="4 10">Belongs to the glycosyl hydrolase 29 family.</text>
</comment>
<organism evidence="15 16">
    <name type="scientific">Paralvinella palmiformis</name>
    <dbReference type="NCBI Taxonomy" id="53620"/>
    <lineage>
        <taxon>Eukaryota</taxon>
        <taxon>Metazoa</taxon>
        <taxon>Spiralia</taxon>
        <taxon>Lophotrochozoa</taxon>
        <taxon>Annelida</taxon>
        <taxon>Polychaeta</taxon>
        <taxon>Sedentaria</taxon>
        <taxon>Canalipalpata</taxon>
        <taxon>Terebellida</taxon>
        <taxon>Terebelliformia</taxon>
        <taxon>Alvinellidae</taxon>
        <taxon>Paralvinella</taxon>
    </lineage>
</organism>
<dbReference type="FunFam" id="3.20.20.80:FF:000027">
    <property type="entry name" value="Alpha-L-fucosidase"/>
    <property type="match status" value="1"/>
</dbReference>
<dbReference type="PANTHER" id="PTHR10030">
    <property type="entry name" value="ALPHA-L-FUCOSIDASE"/>
    <property type="match status" value="1"/>
</dbReference>
<dbReference type="GO" id="GO:0006004">
    <property type="term" value="P:fucose metabolic process"/>
    <property type="evidence" value="ECO:0007669"/>
    <property type="project" value="InterPro"/>
</dbReference>
<evidence type="ECO:0000256" key="3">
    <source>
        <dbReference type="ARBA" id="ARBA00004071"/>
    </source>
</evidence>
<evidence type="ECO:0000256" key="2">
    <source>
        <dbReference type="ARBA" id="ARBA00000419"/>
    </source>
</evidence>
<dbReference type="PRINTS" id="PR00741">
    <property type="entry name" value="GLHYDRLASE29"/>
</dbReference>
<dbReference type="PROSITE" id="PS00385">
    <property type="entry name" value="ALPHA_L_FUCOSIDASE"/>
    <property type="match status" value="1"/>
</dbReference>
<dbReference type="GO" id="GO:0004560">
    <property type="term" value="F:alpha-L-fucosidase activity"/>
    <property type="evidence" value="ECO:0007669"/>
    <property type="project" value="UniProtKB-EC"/>
</dbReference>
<evidence type="ECO:0000256" key="12">
    <source>
        <dbReference type="SAM" id="Phobius"/>
    </source>
</evidence>
<feature type="transmembrane region" description="Helical" evidence="12">
    <location>
        <begin position="433"/>
        <end position="452"/>
    </location>
</feature>
<comment type="function">
    <text evidence="3">Alpha-L-fucosidase is responsible for hydrolyzing the alpha-1,6-linked fucose joined to the reducing-end N-acetylglucosamine of the carbohydrate moieties of glycoproteins.</text>
</comment>
<evidence type="ECO:0000256" key="5">
    <source>
        <dbReference type="ARBA" id="ARBA00012662"/>
    </source>
</evidence>
<evidence type="ECO:0000256" key="1">
    <source>
        <dbReference type="ARBA" id="ARBA00000321"/>
    </source>
</evidence>
<feature type="site" description="May be important for catalysis" evidence="11">
    <location>
        <position position="285"/>
    </location>
</feature>
<dbReference type="InterPro" id="IPR013780">
    <property type="entry name" value="Glyco_hydro_b"/>
</dbReference>
<dbReference type="InterPro" id="IPR016286">
    <property type="entry name" value="FUC_metazoa-typ"/>
</dbReference>
<evidence type="ECO:0000256" key="6">
    <source>
        <dbReference type="ARBA" id="ARBA00022729"/>
    </source>
</evidence>
<dbReference type="InterPro" id="IPR057739">
    <property type="entry name" value="Glyco_hydro_29_N"/>
</dbReference>
<dbReference type="PIRSF" id="PIRSF001092">
    <property type="entry name" value="Alpha-L-fucosidase"/>
    <property type="match status" value="1"/>
</dbReference>
<evidence type="ECO:0000256" key="11">
    <source>
        <dbReference type="PIRSR" id="PIRSR001092-1"/>
    </source>
</evidence>
<keyword evidence="7 10" id="KW-0378">Hydrolase</keyword>
<evidence type="ECO:0000256" key="10">
    <source>
        <dbReference type="PIRNR" id="PIRNR001092"/>
    </source>
</evidence>
<accession>A0AAD9N8C5</accession>
<dbReference type="Gene3D" id="2.60.40.1180">
    <property type="entry name" value="Golgi alpha-mannosidase II"/>
    <property type="match status" value="1"/>
</dbReference>
<dbReference type="Pfam" id="PF16757">
    <property type="entry name" value="Fucosidase_C"/>
    <property type="match status" value="1"/>
</dbReference>
<dbReference type="InterPro" id="IPR017853">
    <property type="entry name" value="GH"/>
</dbReference>
<feature type="transmembrane region" description="Helical" evidence="12">
    <location>
        <begin position="7"/>
        <end position="27"/>
    </location>
</feature>
<evidence type="ECO:0000313" key="16">
    <source>
        <dbReference type="Proteomes" id="UP001208570"/>
    </source>
</evidence>
<dbReference type="InterPro" id="IPR031919">
    <property type="entry name" value="Fucosidase_C"/>
</dbReference>
<feature type="transmembrane region" description="Helical" evidence="12">
    <location>
        <begin position="47"/>
        <end position="68"/>
    </location>
</feature>
<keyword evidence="12" id="KW-0472">Membrane</keyword>
<dbReference type="SUPFAM" id="SSF51445">
    <property type="entry name" value="(Trans)glycosidases"/>
    <property type="match status" value="1"/>
</dbReference>
<dbReference type="EMBL" id="JAODUP010000129">
    <property type="protein sequence ID" value="KAK2160600.1"/>
    <property type="molecule type" value="Genomic_DNA"/>
</dbReference>
<evidence type="ECO:0000313" key="15">
    <source>
        <dbReference type="EMBL" id="KAK2160600.1"/>
    </source>
</evidence>
<keyword evidence="9 10" id="KW-0326">Glycosidase</keyword>
<dbReference type="InterPro" id="IPR000933">
    <property type="entry name" value="Glyco_hydro_29"/>
</dbReference>
<dbReference type="InterPro" id="IPR018526">
    <property type="entry name" value="Glyco_hydro_29_CS"/>
</dbReference>
<evidence type="ECO:0000256" key="9">
    <source>
        <dbReference type="ARBA" id="ARBA00023295"/>
    </source>
</evidence>
<dbReference type="Gene3D" id="3.20.20.80">
    <property type="entry name" value="Glycosidases"/>
    <property type="match status" value="1"/>
</dbReference>
<keyword evidence="12" id="KW-0812">Transmembrane</keyword>
<dbReference type="Pfam" id="PF01120">
    <property type="entry name" value="Alpha_L_fucos"/>
    <property type="match status" value="1"/>
</dbReference>
<reference evidence="15" key="1">
    <citation type="journal article" date="2023" name="Mol. Biol. Evol.">
        <title>Third-Generation Sequencing Reveals the Adaptive Role of the Epigenome in Three Deep-Sea Polychaetes.</title>
        <authorList>
            <person name="Perez M."/>
            <person name="Aroh O."/>
            <person name="Sun Y."/>
            <person name="Lan Y."/>
            <person name="Juniper S.K."/>
            <person name="Young C.R."/>
            <person name="Angers B."/>
            <person name="Qian P.Y."/>
        </authorList>
    </citation>
    <scope>NUCLEOTIDE SEQUENCE</scope>
    <source>
        <strain evidence="15">P08H-3</strain>
    </source>
</reference>
<comment type="catalytic activity">
    <reaction evidence="2">
        <text>a neolactoside IV(2)-alpha-Fuc-nLc4Cer(d18:0) + H2O = a neolactoside nLc4Cer(d18:0) + L-fucose</text>
        <dbReference type="Rhea" id="RHEA:49308"/>
        <dbReference type="ChEBI" id="CHEBI:2181"/>
        <dbReference type="ChEBI" id="CHEBI:15377"/>
        <dbReference type="ChEBI" id="CHEBI:91119"/>
        <dbReference type="ChEBI" id="CHEBI:91121"/>
    </reaction>
    <physiologicalReaction direction="left-to-right" evidence="2">
        <dbReference type="Rhea" id="RHEA:49309"/>
    </physiologicalReaction>
</comment>
<protein>
    <recommendedName>
        <fullName evidence="5">alpha-L-fucosidase</fullName>
        <ecNumber evidence="5">3.2.1.51</ecNumber>
    </recommendedName>
</protein>
<evidence type="ECO:0000259" key="13">
    <source>
        <dbReference type="Pfam" id="PF01120"/>
    </source>
</evidence>
<dbReference type="GO" id="GO:0016139">
    <property type="term" value="P:glycoside catabolic process"/>
    <property type="evidence" value="ECO:0007669"/>
    <property type="project" value="TreeGrafter"/>
</dbReference>
<dbReference type="EC" id="3.2.1.51" evidence="5"/>
<evidence type="ECO:0000256" key="8">
    <source>
        <dbReference type="ARBA" id="ARBA00023180"/>
    </source>
</evidence>
<gene>
    <name evidence="15" type="ORF">LSH36_129g00051</name>
</gene>
<name>A0AAD9N8C5_9ANNE</name>
<evidence type="ECO:0000256" key="7">
    <source>
        <dbReference type="ARBA" id="ARBA00022801"/>
    </source>
</evidence>
<keyword evidence="6" id="KW-0732">Signal</keyword>
<proteinExistence type="inferred from homology"/>
<dbReference type="Proteomes" id="UP001208570">
    <property type="component" value="Unassembled WGS sequence"/>
</dbReference>
<sequence length="462" mass="53493">MDTQLRVFVVVFGVLVGYMPFSIFCRYEPNWDSLDKRPLPGWYDEVKFGIFITWGLYSVPGFGSEWFLYNWQYKKDKAVVDFMKKNYPPGFTYADFAAQFTAEFYDPDQWADIIEASGAKYIVLVSKHLDGFTNWPSNVSFNWNSMDVGPKRDLVGELATAIRKKKDIHFGLYHALVEWFNPLYLKDKENNFKTRYFPVDKTIPELYELVNTYKPDIVWSDGDSTSWPYWRSPDFIAWLYNDSPVKDTVVTNDRWGGVMCQHGDFWTCHDRFNPGHLMPHKWENCMTIDIGSWGYRRDTNLNIFLPIEVLITTMVETISCGGNLLLNIGPTHDGRIIPIFEERLRQIGQWLKVNGEAIYGTKPWSHQNDTVTKHLWYTSKKNSAGGVDVYAITLDWPTNGVLQLGAVTTATPQTQVTLLGYSNPIKYKQDTKGLLIALPFIPITIMPCQWGWTFKMTNLKRI</sequence>
<keyword evidence="12" id="KW-1133">Transmembrane helix</keyword>
<keyword evidence="16" id="KW-1185">Reference proteome</keyword>
<dbReference type="AlphaFoldDB" id="A0AAD9N8C5"/>